<feature type="transmembrane region" description="Helical" evidence="6">
    <location>
        <begin position="91"/>
        <end position="111"/>
    </location>
</feature>
<dbReference type="Proteomes" id="UP000019384">
    <property type="component" value="Unassembled WGS sequence"/>
</dbReference>
<evidence type="ECO:0000256" key="7">
    <source>
        <dbReference type="SAM" id="MobiDB-lite"/>
    </source>
</evidence>
<feature type="active site" description="Nucleophile" evidence="5">
    <location>
        <position position="299"/>
    </location>
</feature>
<keyword evidence="4 5" id="KW-0443">Lipid metabolism</keyword>
<feature type="active site" description="Proton acceptor" evidence="5">
    <location>
        <position position="444"/>
    </location>
</feature>
<dbReference type="GO" id="GO:0004806">
    <property type="term" value="F:triacylglycerol lipase activity"/>
    <property type="evidence" value="ECO:0007669"/>
    <property type="project" value="InterPro"/>
</dbReference>
<proteinExistence type="inferred from homology"/>
<feature type="domain" description="PNPLA" evidence="8">
    <location>
        <begin position="266"/>
        <end position="457"/>
    </location>
</feature>
<dbReference type="PANTHER" id="PTHR14226:SF66">
    <property type="entry name" value="TRIACYLGLYCEROL LIPASE PTL2"/>
    <property type="match status" value="1"/>
</dbReference>
<evidence type="ECO:0000256" key="5">
    <source>
        <dbReference type="PROSITE-ProRule" id="PRU01161"/>
    </source>
</evidence>
<dbReference type="InterPro" id="IPR050301">
    <property type="entry name" value="NTE"/>
</dbReference>
<evidence type="ECO:0000256" key="2">
    <source>
        <dbReference type="ARBA" id="ARBA00022801"/>
    </source>
</evidence>
<reference evidence="9" key="2">
    <citation type="submission" date="2014-02" db="EMBL/GenBank/DDBJ databases">
        <title>Complete DNA sequence of /Kuraishia capsulata/ illustrates novel genomic features among budding yeasts (/Saccharomycotina/).</title>
        <authorList>
            <person name="Morales L."/>
            <person name="Noel B."/>
            <person name="Porcel B."/>
            <person name="Marcet-Houben M."/>
            <person name="Hullo M-F."/>
            <person name="Sacerdot C."/>
            <person name="Tekaia F."/>
            <person name="Leh-Louis V."/>
            <person name="Despons L."/>
            <person name="Khanna V."/>
            <person name="Aury J-M."/>
            <person name="Barbe V."/>
            <person name="Couloux A."/>
            <person name="Labadie K."/>
            <person name="Pelletier E."/>
            <person name="Souciet J-L."/>
            <person name="Boekhout T."/>
            <person name="Gabaldon T."/>
            <person name="Wincker P."/>
            <person name="Dujon B."/>
        </authorList>
    </citation>
    <scope>NUCLEOTIDE SEQUENCE</scope>
    <source>
        <strain evidence="9">CBS 1993</strain>
    </source>
</reference>
<dbReference type="Pfam" id="PF01734">
    <property type="entry name" value="Patatin"/>
    <property type="match status" value="1"/>
</dbReference>
<feature type="region of interest" description="Disordered" evidence="7">
    <location>
        <begin position="604"/>
        <end position="623"/>
    </location>
</feature>
<dbReference type="Pfam" id="PF11815">
    <property type="entry name" value="DUF3336"/>
    <property type="match status" value="1"/>
</dbReference>
<dbReference type="EC" id="3.1.1.-" evidence="6"/>
<dbReference type="InterPro" id="IPR016035">
    <property type="entry name" value="Acyl_Trfase/lysoPLipase"/>
</dbReference>
<keyword evidence="2 5" id="KW-0378">Hydrolase</keyword>
<dbReference type="GeneID" id="34523305"/>
<evidence type="ECO:0000313" key="10">
    <source>
        <dbReference type="Proteomes" id="UP000019384"/>
    </source>
</evidence>
<dbReference type="SUPFAM" id="SSF52151">
    <property type="entry name" value="FabD/lysophospholipase-like"/>
    <property type="match status" value="1"/>
</dbReference>
<evidence type="ECO:0000256" key="6">
    <source>
        <dbReference type="RuleBase" id="RU362055"/>
    </source>
</evidence>
<evidence type="ECO:0000256" key="3">
    <source>
        <dbReference type="ARBA" id="ARBA00022963"/>
    </source>
</evidence>
<dbReference type="PANTHER" id="PTHR14226">
    <property type="entry name" value="NEUROPATHY TARGET ESTERASE/SWISS CHEESE D.MELANOGASTER"/>
    <property type="match status" value="1"/>
</dbReference>
<dbReference type="STRING" id="1382522.W6MSY7"/>
<dbReference type="GO" id="GO:0016042">
    <property type="term" value="P:lipid catabolic process"/>
    <property type="evidence" value="ECO:0007669"/>
    <property type="project" value="UniProtKB-UniRule"/>
</dbReference>
<evidence type="ECO:0000256" key="1">
    <source>
        <dbReference type="ARBA" id="ARBA00006104"/>
    </source>
</evidence>
<organism evidence="9 10">
    <name type="scientific">Kuraishia capsulata CBS 1993</name>
    <dbReference type="NCBI Taxonomy" id="1382522"/>
    <lineage>
        <taxon>Eukaryota</taxon>
        <taxon>Fungi</taxon>
        <taxon>Dikarya</taxon>
        <taxon>Ascomycota</taxon>
        <taxon>Saccharomycotina</taxon>
        <taxon>Pichiomycetes</taxon>
        <taxon>Pichiales</taxon>
        <taxon>Pichiaceae</taxon>
        <taxon>Kuraishia</taxon>
    </lineage>
</organism>
<protein>
    <recommendedName>
        <fullName evidence="6">Patatin-like phospholipase domain-containing protein</fullName>
        <ecNumber evidence="6">3.1.1.-</ecNumber>
    </recommendedName>
</protein>
<keyword evidence="3 5" id="KW-0442">Lipid degradation</keyword>
<dbReference type="EMBL" id="HG793131">
    <property type="protein sequence ID" value="CDK29936.1"/>
    <property type="molecule type" value="Genomic_DNA"/>
</dbReference>
<dbReference type="AlphaFoldDB" id="W6MSY7"/>
<reference evidence="9" key="1">
    <citation type="submission" date="2013-12" db="EMBL/GenBank/DDBJ databases">
        <authorList>
            <person name="Genoscope - CEA"/>
        </authorList>
    </citation>
    <scope>NUCLEOTIDE SEQUENCE</scope>
    <source>
        <strain evidence="9">CBS 1993</strain>
    </source>
</reference>
<dbReference type="OrthoDB" id="15478at2759"/>
<keyword evidence="10" id="KW-1185">Reference proteome</keyword>
<dbReference type="GO" id="GO:0016020">
    <property type="term" value="C:membrane"/>
    <property type="evidence" value="ECO:0007669"/>
    <property type="project" value="UniProtKB-SubCell"/>
</dbReference>
<evidence type="ECO:0000259" key="8">
    <source>
        <dbReference type="PROSITE" id="PS51635"/>
    </source>
</evidence>
<feature type="short sequence motif" description="GXSXG" evidence="5">
    <location>
        <begin position="297"/>
        <end position="301"/>
    </location>
</feature>
<comment type="subcellular location">
    <subcellularLocation>
        <location evidence="6">Membrane</location>
        <topology evidence="6">Single-pass membrane protein</topology>
    </subcellularLocation>
</comment>
<comment type="caution">
    <text evidence="5">Lacks conserved residue(s) required for the propagation of feature annotation.</text>
</comment>
<feature type="compositionally biased region" description="Basic residues" evidence="7">
    <location>
        <begin position="604"/>
        <end position="615"/>
    </location>
</feature>
<keyword evidence="6" id="KW-1133">Transmembrane helix</keyword>
<dbReference type="InterPro" id="IPR002641">
    <property type="entry name" value="PNPLA_dom"/>
</dbReference>
<evidence type="ECO:0000256" key="4">
    <source>
        <dbReference type="ARBA" id="ARBA00023098"/>
    </source>
</evidence>
<keyword evidence="6" id="KW-0472">Membrane</keyword>
<feature type="compositionally biased region" description="Polar residues" evidence="7">
    <location>
        <begin position="689"/>
        <end position="706"/>
    </location>
</feature>
<keyword evidence="6" id="KW-0812">Transmembrane</keyword>
<dbReference type="InterPro" id="IPR021771">
    <property type="entry name" value="Triacylglycerol_lipase_N"/>
</dbReference>
<dbReference type="HOGENOM" id="CLU_009031_2_2_1"/>
<dbReference type="CDD" id="cd07232">
    <property type="entry name" value="Pat_PLPL"/>
    <property type="match status" value="1"/>
</dbReference>
<comment type="similarity">
    <text evidence="1 6">Belongs to the PLPL family.</text>
</comment>
<dbReference type="Gene3D" id="3.40.1090.10">
    <property type="entry name" value="Cytosolic phospholipase A2 catalytic domain"/>
    <property type="match status" value="2"/>
</dbReference>
<comment type="function">
    <text evidence="6">Lipid hydrolase.</text>
</comment>
<accession>W6MSY7</accession>
<sequence length="706" mass="81150">MSFEEDFLNENHIEEFKNALDYEDDSWSFSRSPSMVSLNEEPIELISSKNDWLPIHRKITKPGSPGHKRRKSFSAYNNVFQSGWTFKFLRFPILAFILLWMFVLFLCYFVVRIYVAFYEFFFAWTGERRKLRDRLRHSESYQEWIDNARSLDKFLKYDQWRKDDRFFCYDWKTVRRIVTDLADSVEKKDVEKVVSILQNCVKANFASTENPLLYSQCYYGTKKLIEIYNKLVVDALEFVIDDESMPSEDKKVFFKALSKNFGKSALCLSGGACFAYSHFGILKALIENDAMPTIVSGTSGGGLVAALACVRTNDELRQLIVPELANKITACSDPFSVWFKRWWKTGARFDPVDWAKKCSWFTMGSLTFKEAYERTGKILNISTVPSDPHSPVILCNHITSPDCVIWSALLASSAVPGILPPVVLMSKRRDGSITSFSFGSKWKDGSLRTDIPVEALNTYYNVKYSIVSQVNPHISLFFYAPKGSVGRPVSRRTGTIGLRGGFIGAALENLLKLEITKWLKLIRDFDLLPRIMDQDWSNIWLQRFSGTVTLWPKIKLGDFRYILSDPTPERLEKMIASGELCAYPKLLFIKHRLAIERAIERGRREVRKQSGRKSRGNTMEQGVAGVDLTAQFSQLSESPFDNSDLDGHGNVSFETRFHDDDDEDTDTDEPQSYYDDDSDRSEEEKTPSVPHTSITNRLSRRASSWW</sequence>
<dbReference type="RefSeq" id="XP_022461917.1">
    <property type="nucleotide sequence ID" value="XM_022604041.1"/>
</dbReference>
<feature type="compositionally biased region" description="Acidic residues" evidence="7">
    <location>
        <begin position="660"/>
        <end position="681"/>
    </location>
</feature>
<name>W6MSY7_9ASCO</name>
<gene>
    <name evidence="9" type="ORF">KUCA_T00005930001</name>
</gene>
<evidence type="ECO:0000313" key="9">
    <source>
        <dbReference type="EMBL" id="CDK29936.1"/>
    </source>
</evidence>
<dbReference type="GO" id="GO:0006641">
    <property type="term" value="P:triglyceride metabolic process"/>
    <property type="evidence" value="ECO:0007669"/>
    <property type="project" value="UniProtKB-ARBA"/>
</dbReference>
<dbReference type="PROSITE" id="PS51635">
    <property type="entry name" value="PNPLA"/>
    <property type="match status" value="1"/>
</dbReference>
<feature type="region of interest" description="Disordered" evidence="7">
    <location>
        <begin position="637"/>
        <end position="706"/>
    </location>
</feature>